<dbReference type="PANTHER" id="PTHR33882">
    <property type="entry name" value="PATHOGENIC TYPE III EFFECTOR AVIRULENCE FACTOR AVR AVRRPT-CLEAVAGE: CLEAVAGE SITE PROTEIN"/>
    <property type="match status" value="1"/>
</dbReference>
<dbReference type="EMBL" id="JAUJYO010000006">
    <property type="protein sequence ID" value="KAK1313571.1"/>
    <property type="molecule type" value="Genomic_DNA"/>
</dbReference>
<feature type="compositionally biased region" description="Basic and acidic residues" evidence="1">
    <location>
        <begin position="80"/>
        <end position="90"/>
    </location>
</feature>
<accession>A0AAV9EJA4</accession>
<feature type="region of interest" description="Disordered" evidence="1">
    <location>
        <begin position="1"/>
        <end position="20"/>
    </location>
</feature>
<dbReference type="AlphaFoldDB" id="A0AAV9EJA4"/>
<evidence type="ECO:0000313" key="3">
    <source>
        <dbReference type="EMBL" id="KAK1313571.1"/>
    </source>
</evidence>
<comment type="caution">
    <text evidence="3">The sequence shown here is derived from an EMBL/GenBank/DDBJ whole genome shotgun (WGS) entry which is preliminary data.</text>
</comment>
<gene>
    <name evidence="3" type="ORF">QJS10_CPA06g00560</name>
</gene>
<feature type="region of interest" description="Disordered" evidence="1">
    <location>
        <begin position="54"/>
        <end position="101"/>
    </location>
</feature>
<organism evidence="3 4">
    <name type="scientific">Acorus calamus</name>
    <name type="common">Sweet flag</name>
    <dbReference type="NCBI Taxonomy" id="4465"/>
    <lineage>
        <taxon>Eukaryota</taxon>
        <taxon>Viridiplantae</taxon>
        <taxon>Streptophyta</taxon>
        <taxon>Embryophyta</taxon>
        <taxon>Tracheophyta</taxon>
        <taxon>Spermatophyta</taxon>
        <taxon>Magnoliopsida</taxon>
        <taxon>Liliopsida</taxon>
        <taxon>Acoraceae</taxon>
        <taxon>Acorus</taxon>
    </lineage>
</organism>
<evidence type="ECO:0000256" key="1">
    <source>
        <dbReference type="SAM" id="MobiDB-lite"/>
    </source>
</evidence>
<proteinExistence type="predicted"/>
<dbReference type="Proteomes" id="UP001180020">
    <property type="component" value="Unassembled WGS sequence"/>
</dbReference>
<feature type="domain" description="RIN4 pathogenic type III effector avirulence factor Avr cleavage site" evidence="2">
    <location>
        <begin position="23"/>
        <end position="53"/>
    </location>
</feature>
<dbReference type="PANTHER" id="PTHR33882:SF2">
    <property type="entry name" value="EXPRESSED PROTEIN"/>
    <property type="match status" value="1"/>
</dbReference>
<evidence type="ECO:0000313" key="4">
    <source>
        <dbReference type="Proteomes" id="UP001180020"/>
    </source>
</evidence>
<sequence length="117" mass="13590">MDSVEARKEEMNNNNNGGGEVAWMSVPTFGGWEEKKDCPDYSVDFSKIREMRKQNKRDGLSRVSLGSEHDLIRSNSRQTADPDKDYDEPHHHHHRNQSPTESLLFSLCCLVFCCWCW</sequence>
<feature type="compositionally biased region" description="Basic and acidic residues" evidence="1">
    <location>
        <begin position="1"/>
        <end position="11"/>
    </location>
</feature>
<dbReference type="InterPro" id="IPR008700">
    <property type="entry name" value="TypeIII_avirulence_cleave"/>
</dbReference>
<dbReference type="Pfam" id="PF05627">
    <property type="entry name" value="AvrRpt-cleavage"/>
    <property type="match status" value="1"/>
</dbReference>
<reference evidence="3" key="2">
    <citation type="submission" date="2023-06" db="EMBL/GenBank/DDBJ databases">
        <authorList>
            <person name="Ma L."/>
            <person name="Liu K.-W."/>
            <person name="Li Z."/>
            <person name="Hsiao Y.-Y."/>
            <person name="Qi Y."/>
            <person name="Fu T."/>
            <person name="Tang G."/>
            <person name="Zhang D."/>
            <person name="Sun W.-H."/>
            <person name="Liu D.-K."/>
            <person name="Li Y."/>
            <person name="Chen G.-Z."/>
            <person name="Liu X.-D."/>
            <person name="Liao X.-Y."/>
            <person name="Jiang Y.-T."/>
            <person name="Yu X."/>
            <person name="Hao Y."/>
            <person name="Huang J."/>
            <person name="Zhao X.-W."/>
            <person name="Ke S."/>
            <person name="Chen Y.-Y."/>
            <person name="Wu W.-L."/>
            <person name="Hsu J.-L."/>
            <person name="Lin Y.-F."/>
            <person name="Huang M.-D."/>
            <person name="Li C.-Y."/>
            <person name="Huang L."/>
            <person name="Wang Z.-W."/>
            <person name="Zhao X."/>
            <person name="Zhong W.-Y."/>
            <person name="Peng D.-H."/>
            <person name="Ahmad S."/>
            <person name="Lan S."/>
            <person name="Zhang J.-S."/>
            <person name="Tsai W.-C."/>
            <person name="Van De Peer Y."/>
            <person name="Liu Z.-J."/>
        </authorList>
    </citation>
    <scope>NUCLEOTIDE SEQUENCE</scope>
    <source>
        <strain evidence="3">CP</strain>
        <tissue evidence="3">Leaves</tissue>
    </source>
</reference>
<reference evidence="3" key="1">
    <citation type="journal article" date="2023" name="Nat. Commun.">
        <title>Diploid and tetraploid genomes of Acorus and the evolution of monocots.</title>
        <authorList>
            <person name="Ma L."/>
            <person name="Liu K.W."/>
            <person name="Li Z."/>
            <person name="Hsiao Y.Y."/>
            <person name="Qi Y."/>
            <person name="Fu T."/>
            <person name="Tang G.D."/>
            <person name="Zhang D."/>
            <person name="Sun W.H."/>
            <person name="Liu D.K."/>
            <person name="Li Y."/>
            <person name="Chen G.Z."/>
            <person name="Liu X.D."/>
            <person name="Liao X.Y."/>
            <person name="Jiang Y.T."/>
            <person name="Yu X."/>
            <person name="Hao Y."/>
            <person name="Huang J."/>
            <person name="Zhao X.W."/>
            <person name="Ke S."/>
            <person name="Chen Y.Y."/>
            <person name="Wu W.L."/>
            <person name="Hsu J.L."/>
            <person name="Lin Y.F."/>
            <person name="Huang M.D."/>
            <person name="Li C.Y."/>
            <person name="Huang L."/>
            <person name="Wang Z.W."/>
            <person name="Zhao X."/>
            <person name="Zhong W.Y."/>
            <person name="Peng D.H."/>
            <person name="Ahmad S."/>
            <person name="Lan S."/>
            <person name="Zhang J.S."/>
            <person name="Tsai W.C."/>
            <person name="Van de Peer Y."/>
            <person name="Liu Z.J."/>
        </authorList>
    </citation>
    <scope>NUCLEOTIDE SEQUENCE</scope>
    <source>
        <strain evidence="3">CP</strain>
    </source>
</reference>
<name>A0AAV9EJA4_ACOCL</name>
<protein>
    <recommendedName>
        <fullName evidence="2">RIN4 pathogenic type III effector avirulence factor Avr cleavage site domain-containing protein</fullName>
    </recommendedName>
</protein>
<evidence type="ECO:0000259" key="2">
    <source>
        <dbReference type="Pfam" id="PF05627"/>
    </source>
</evidence>
<keyword evidence="4" id="KW-1185">Reference proteome</keyword>